<feature type="chain" id="PRO_5025585802" description="FRAS1-related extracellular matrix protein N-terminal domain-containing protein" evidence="6">
    <location>
        <begin position="25"/>
        <end position="1085"/>
    </location>
</feature>
<evidence type="ECO:0000259" key="7">
    <source>
        <dbReference type="Pfam" id="PF19309"/>
    </source>
</evidence>
<dbReference type="GeneTree" id="ENSGT00940000165098"/>
<dbReference type="PANTHER" id="PTHR45739:SF3">
    <property type="entry name" value="FRAS-RELATED EXTRACELLULAR MATRIX PROTEIN 1B PRECURSOR"/>
    <property type="match status" value="1"/>
</dbReference>
<evidence type="ECO:0000256" key="5">
    <source>
        <dbReference type="PROSITE-ProRule" id="PRU01201"/>
    </source>
</evidence>
<dbReference type="Pfam" id="PF19309">
    <property type="entry name" value="Frem_N"/>
    <property type="match status" value="1"/>
</dbReference>
<evidence type="ECO:0000256" key="2">
    <source>
        <dbReference type="ARBA" id="ARBA00022729"/>
    </source>
</evidence>
<dbReference type="GO" id="GO:0009653">
    <property type="term" value="P:anatomical structure morphogenesis"/>
    <property type="evidence" value="ECO:0007669"/>
    <property type="project" value="TreeGrafter"/>
</dbReference>
<dbReference type="InterPro" id="IPR051561">
    <property type="entry name" value="FRAS1_ECM"/>
</dbReference>
<dbReference type="InterPro" id="IPR039005">
    <property type="entry name" value="CSPG_rpt"/>
</dbReference>
<dbReference type="AlphaFoldDB" id="A0A674KAF2"/>
<dbReference type="PROSITE" id="PS51854">
    <property type="entry name" value="CSPG"/>
    <property type="match status" value="2"/>
</dbReference>
<dbReference type="InParanoid" id="A0A674KAF2"/>
<evidence type="ECO:0000256" key="3">
    <source>
        <dbReference type="ARBA" id="ARBA00022737"/>
    </source>
</evidence>
<evidence type="ECO:0000256" key="4">
    <source>
        <dbReference type="ARBA" id="ARBA00023180"/>
    </source>
</evidence>
<dbReference type="Ensembl" id="ENSTMTT00000032101.1">
    <property type="protein sequence ID" value="ENSTMTP00000030976.1"/>
    <property type="gene ID" value="ENSTMTG00000022294.1"/>
</dbReference>
<proteinExistence type="predicted"/>
<dbReference type="PANTHER" id="PTHR45739">
    <property type="entry name" value="MATRIX PROTEIN, PUTATIVE-RELATED"/>
    <property type="match status" value="1"/>
</dbReference>
<dbReference type="InterPro" id="IPR045658">
    <property type="entry name" value="FRAS1-rel_N"/>
</dbReference>
<dbReference type="GO" id="GO:0046872">
    <property type="term" value="F:metal ion binding"/>
    <property type="evidence" value="ECO:0007669"/>
    <property type="project" value="UniProtKB-KW"/>
</dbReference>
<name>A0A674KAF2_9SAUR</name>
<protein>
    <recommendedName>
        <fullName evidence="7">FRAS1-related extracellular matrix protein N-terminal domain-containing protein</fullName>
    </recommendedName>
</protein>
<dbReference type="Proteomes" id="UP000472274">
    <property type="component" value="Unplaced"/>
</dbReference>
<feature type="signal peptide" evidence="6">
    <location>
        <begin position="1"/>
        <end position="24"/>
    </location>
</feature>
<dbReference type="Pfam" id="PF16184">
    <property type="entry name" value="Cadherin_3"/>
    <property type="match status" value="3"/>
</dbReference>
<keyword evidence="9" id="KW-1185">Reference proteome</keyword>
<keyword evidence="3" id="KW-0677">Repeat</keyword>
<keyword evidence="4" id="KW-0325">Glycoprotein</keyword>
<reference evidence="8" key="1">
    <citation type="submission" date="2025-08" db="UniProtKB">
        <authorList>
            <consortium name="Ensembl"/>
        </authorList>
    </citation>
    <scope>IDENTIFICATION</scope>
</reference>
<accession>A0A674KAF2</accession>
<evidence type="ECO:0000256" key="6">
    <source>
        <dbReference type="SAM" id="SignalP"/>
    </source>
</evidence>
<evidence type="ECO:0000256" key="1">
    <source>
        <dbReference type="ARBA" id="ARBA00022723"/>
    </source>
</evidence>
<evidence type="ECO:0000313" key="8">
    <source>
        <dbReference type="Ensembl" id="ENSTMTP00000030976.1"/>
    </source>
</evidence>
<feature type="domain" description="FRAS1-related extracellular matrix protein N-terminal" evidence="7">
    <location>
        <begin position="108"/>
        <end position="219"/>
    </location>
</feature>
<sequence length="1085" mass="121752">MEAVSSFLKLDILIFLVHLGHGEAAKLVLVNKDFSVERGRVVYVTDDELHFNVPGERNLCKVEVVLNEPITQRVGKLAPQVNFAESKVVQYMHSNPKSSITQFGKSSLDISEFLGISKQVDRSVLTFKYNADGLGTVCTVRITSSETSLPAFGQIVAEDPIGVEMYPNLFDLNVQFNACQPGSKEVYILKTNCEGFLEMQLQYQHLSPLSPDTDYIPIQVEIRDKKSQCPLQTENVWIPVGIKGAIPNTQAQAAFISMFILEIDQFILTPLTTAAVDAEAGETPKDRLVFSITKCSLEGYITHLEDHTKAFTSFTRQDLYDMKIAYQPPNITHSERQNYEVRHGPGVLLVRITVPASTAILLSCDATKDYAIFRIFDGRHKFPINILPKDDSAPFLMSNIVFQLAEGKTVLIEKHMLMSSDFDSSDDYILCKITKPPGAEEIIKTHFPDGPGRMLMRCLPCLIYYHHLGGEIFQDSFDFILSDSQEPPNLSDIQTVMIHVMLVKDQLPEEVPGTTRQLVVKETEIAHITNNHLHFTDTESPDNQFMYMVTKSYLTFPPSCRIYDVVKLIFTDSMKSYKKDPAISMLTSFTQHAETHLKVVYMPPERESGPDPLFEQFEFSVSDQQGRVVAGLNFNITVMPVDDEAPKIFTNHLTTEEGASFFISGENLMVSDLDTRDDLRIQLKKRPQYGHIELYGLIMQEGDMFTLEDLQSYKVRYQHDDSETLEDIVIFPATDGFNTADGVLRVQIIPVNDKPPELQSGLKSRLECPEGGHVVITTEYLYATDADSDDTKLTYMIARAPAHGVIQKRGFMVDKFFQLDITQRLITYIHTGGEIGHSLCDDNLTLIVSDGEAGTVDSCCFNKALPPPLPLHTSLPICDLNITALPINNQRPTIHLGMFTNRFTFQCIQSELPYCNFFQIIIQKVDFSPYSGDMCELEPGTLNAEDLDNHNAPSFSVIAPHRPVHGLTLNGVLFCSKFSLSSSPPFRLPIGLMLVYMHDDTESLEDSFTMQLTDGKHTVQGTLYIYIMPVNDEIPHLSRLGKHGFILSVSILSKLLLVGKKYFFPCTVMTLNCNLSQSSAKALTD</sequence>
<evidence type="ECO:0000313" key="9">
    <source>
        <dbReference type="Proteomes" id="UP000472274"/>
    </source>
</evidence>
<keyword evidence="2 6" id="KW-0732">Signal</keyword>
<feature type="repeat" description="CSPG" evidence="5">
    <location>
        <begin position="757"/>
        <end position="849"/>
    </location>
</feature>
<organism evidence="8 9">
    <name type="scientific">Terrapene triunguis</name>
    <name type="common">Three-toed box turtle</name>
    <dbReference type="NCBI Taxonomy" id="2587831"/>
    <lineage>
        <taxon>Eukaryota</taxon>
        <taxon>Metazoa</taxon>
        <taxon>Chordata</taxon>
        <taxon>Craniata</taxon>
        <taxon>Vertebrata</taxon>
        <taxon>Euteleostomi</taxon>
        <taxon>Archelosauria</taxon>
        <taxon>Testudinata</taxon>
        <taxon>Testudines</taxon>
        <taxon>Cryptodira</taxon>
        <taxon>Durocryptodira</taxon>
        <taxon>Testudinoidea</taxon>
        <taxon>Emydidae</taxon>
        <taxon>Terrapene</taxon>
    </lineage>
</organism>
<reference evidence="8" key="2">
    <citation type="submission" date="2025-09" db="UniProtKB">
        <authorList>
            <consortium name="Ensembl"/>
        </authorList>
    </citation>
    <scope>IDENTIFICATION</scope>
</reference>
<keyword evidence="1" id="KW-0479">Metal-binding</keyword>
<feature type="repeat" description="CSPG" evidence="5">
    <location>
        <begin position="644"/>
        <end position="734"/>
    </location>
</feature>